<keyword evidence="7" id="KW-0812">Transmembrane</keyword>
<dbReference type="OrthoDB" id="1434354at2759"/>
<reference evidence="9" key="1">
    <citation type="submission" date="2022-04" db="EMBL/GenBank/DDBJ databases">
        <title>Carnegiea gigantea Genome sequencing and assembly v2.</title>
        <authorList>
            <person name="Copetti D."/>
            <person name="Sanderson M.J."/>
            <person name="Burquez A."/>
            <person name="Wojciechowski M.F."/>
        </authorList>
    </citation>
    <scope>NUCLEOTIDE SEQUENCE</scope>
    <source>
        <strain evidence="9">SGP5-SGP5p</strain>
        <tissue evidence="9">Aerial part</tissue>
    </source>
</reference>
<keyword evidence="3" id="KW-0813">Transport</keyword>
<dbReference type="EMBL" id="JAKOGI010000208">
    <property type="protein sequence ID" value="KAJ8439768.1"/>
    <property type="molecule type" value="Genomic_DNA"/>
</dbReference>
<evidence type="ECO:0000313" key="10">
    <source>
        <dbReference type="Proteomes" id="UP001153076"/>
    </source>
</evidence>
<name>A0A9Q1QEU5_9CARY</name>
<dbReference type="Gene3D" id="1.10.8.20">
    <property type="entry name" value="N-terminal domain of phosphatidylinositol transfer protein sec14p"/>
    <property type="match status" value="1"/>
</dbReference>
<dbReference type="PANTHER" id="PTHR45657:SF1">
    <property type="entry name" value="CRAL-TRIO DOMAIN-CONTAINING PROTEIN YKL091C-RELATED"/>
    <property type="match status" value="1"/>
</dbReference>
<dbReference type="InterPro" id="IPR036865">
    <property type="entry name" value="CRAL-TRIO_dom_sf"/>
</dbReference>
<keyword evidence="7" id="KW-1133">Transmembrane helix</keyword>
<accession>A0A9Q1QEU5</accession>
<evidence type="ECO:0000313" key="9">
    <source>
        <dbReference type="EMBL" id="KAJ8439768.1"/>
    </source>
</evidence>
<keyword evidence="4" id="KW-0333">Golgi apparatus</keyword>
<evidence type="ECO:0000256" key="4">
    <source>
        <dbReference type="ARBA" id="ARBA00023034"/>
    </source>
</evidence>
<dbReference type="InterPro" id="IPR051026">
    <property type="entry name" value="PI/PC_transfer"/>
</dbReference>
<dbReference type="SMART" id="SM00516">
    <property type="entry name" value="SEC14"/>
    <property type="match status" value="1"/>
</dbReference>
<comment type="caution">
    <text evidence="9">The sequence shown here is derived from an EMBL/GenBank/DDBJ whole genome shotgun (WGS) entry which is preliminary data.</text>
</comment>
<feature type="domain" description="CRAL-TRIO" evidence="8">
    <location>
        <begin position="110"/>
        <end position="284"/>
    </location>
</feature>
<keyword evidence="10" id="KW-1185">Reference proteome</keyword>
<dbReference type="PANTHER" id="PTHR45657">
    <property type="entry name" value="CRAL-TRIO DOMAIN-CONTAINING PROTEIN YKL091C-RELATED"/>
    <property type="match status" value="1"/>
</dbReference>
<protein>
    <recommendedName>
        <fullName evidence="8">CRAL-TRIO domain-containing protein</fullName>
    </recommendedName>
</protein>
<dbReference type="Pfam" id="PF00650">
    <property type="entry name" value="CRAL_TRIO"/>
    <property type="match status" value="1"/>
</dbReference>
<evidence type="ECO:0000256" key="3">
    <source>
        <dbReference type="ARBA" id="ARBA00022927"/>
    </source>
</evidence>
<dbReference type="SMART" id="SM01100">
    <property type="entry name" value="CRAL_TRIO_N"/>
    <property type="match status" value="1"/>
</dbReference>
<keyword evidence="5" id="KW-0175">Coiled coil</keyword>
<dbReference type="PROSITE" id="PS50191">
    <property type="entry name" value="CRAL_TRIO"/>
    <property type="match status" value="1"/>
</dbReference>
<evidence type="ECO:0000256" key="7">
    <source>
        <dbReference type="SAM" id="Phobius"/>
    </source>
</evidence>
<dbReference type="Gene3D" id="3.40.525.10">
    <property type="entry name" value="CRAL-TRIO lipid binding domain"/>
    <property type="match status" value="1"/>
</dbReference>
<evidence type="ECO:0000256" key="1">
    <source>
        <dbReference type="ARBA" id="ARBA00004202"/>
    </source>
</evidence>
<dbReference type="SUPFAM" id="SSF52087">
    <property type="entry name" value="CRAL/TRIO domain"/>
    <property type="match status" value="1"/>
</dbReference>
<dbReference type="GO" id="GO:0005886">
    <property type="term" value="C:plasma membrane"/>
    <property type="evidence" value="ECO:0007669"/>
    <property type="project" value="UniProtKB-SubCell"/>
</dbReference>
<feature type="transmembrane region" description="Helical" evidence="7">
    <location>
        <begin position="410"/>
        <end position="429"/>
    </location>
</feature>
<evidence type="ECO:0000256" key="2">
    <source>
        <dbReference type="ARBA" id="ARBA00004395"/>
    </source>
</evidence>
<gene>
    <name evidence="9" type="ORF">Cgig2_009592</name>
</gene>
<sequence length="538" mass="60719">MLDDGVKKKTMSSKFKGSFARRRRSSSKVMSVDLDDVHDAEESQAVESLRQALLTEDKLPSQYDDYHMLLRFLKARGFSLDKTKEMWCNMLQWRKEFGADTIIEDFDFKEINEVREYYPQGNHGVDKDGRPVYIELLGKVDANKMMQVTTMDRYVQYHVQEFEKTFKIKFPACSVAAKKHIDQSTTILDVSGVGLKQFNKAARDLITRLQKIDGDNYPETLNRMFIINAGSGFRLLWNTVKSFLDPKTTSKIQSFWYLIYTLLHLIFSSSELPEFLGGNCTCADQGGCIKSDKGPWKDPEILKMVQQGAAKCKKVGNQCDEEKTITEDSACCKTEENPPKEQGKEKVEDQLPSIREEATVTEVNSGSLVAVAAKPLEAPKPKALENNDKLAIVKASDCYGMQSTFKAEGISNQIVAGLMAFVMGVVTMVRMTRTMPKKLTDGTLYSTPMYCFEPVNKGPGNELAAPAISNDEFMTVMKRMAVMEEKLKAMAVKPDAISEKEEMLKTATNRALEDALSKQEELLAFMEKKKKKKKIFGF</sequence>
<dbReference type="InterPro" id="IPR001251">
    <property type="entry name" value="CRAL-TRIO_dom"/>
</dbReference>
<keyword evidence="7" id="KW-0472">Membrane</keyword>
<comment type="similarity">
    <text evidence="6">Belongs to the SFH family.</text>
</comment>
<dbReference type="InterPro" id="IPR011074">
    <property type="entry name" value="CRAL/TRIO_N_dom"/>
</dbReference>
<dbReference type="SUPFAM" id="SSF46938">
    <property type="entry name" value="CRAL/TRIO N-terminal domain"/>
    <property type="match status" value="1"/>
</dbReference>
<dbReference type="GO" id="GO:0000139">
    <property type="term" value="C:Golgi membrane"/>
    <property type="evidence" value="ECO:0007669"/>
    <property type="project" value="UniProtKB-SubCell"/>
</dbReference>
<keyword evidence="3" id="KW-0653">Protein transport</keyword>
<dbReference type="Proteomes" id="UP001153076">
    <property type="component" value="Unassembled WGS sequence"/>
</dbReference>
<dbReference type="InterPro" id="IPR036273">
    <property type="entry name" value="CRAL/TRIO_N_dom_sf"/>
</dbReference>
<comment type="subcellular location">
    <subcellularLocation>
        <location evidence="1">Cell membrane</location>
        <topology evidence="1">Peripheral membrane protein</topology>
    </subcellularLocation>
    <subcellularLocation>
        <location evidence="2">Golgi apparatus membrane</location>
        <topology evidence="2">Peripheral membrane protein</topology>
    </subcellularLocation>
</comment>
<dbReference type="FunFam" id="3.40.525.10:FF:000011">
    <property type="entry name" value="SEC14 cytosolic factor"/>
    <property type="match status" value="1"/>
</dbReference>
<dbReference type="CDD" id="cd00170">
    <property type="entry name" value="SEC14"/>
    <property type="match status" value="1"/>
</dbReference>
<proteinExistence type="inferred from homology"/>
<organism evidence="9 10">
    <name type="scientific">Carnegiea gigantea</name>
    <dbReference type="NCBI Taxonomy" id="171969"/>
    <lineage>
        <taxon>Eukaryota</taxon>
        <taxon>Viridiplantae</taxon>
        <taxon>Streptophyta</taxon>
        <taxon>Embryophyta</taxon>
        <taxon>Tracheophyta</taxon>
        <taxon>Spermatophyta</taxon>
        <taxon>Magnoliopsida</taxon>
        <taxon>eudicotyledons</taxon>
        <taxon>Gunneridae</taxon>
        <taxon>Pentapetalae</taxon>
        <taxon>Caryophyllales</taxon>
        <taxon>Cactineae</taxon>
        <taxon>Cactaceae</taxon>
        <taxon>Cactoideae</taxon>
        <taxon>Echinocereeae</taxon>
        <taxon>Carnegiea</taxon>
    </lineage>
</organism>
<dbReference type="AlphaFoldDB" id="A0A9Q1QEU5"/>
<dbReference type="GO" id="GO:0015031">
    <property type="term" value="P:protein transport"/>
    <property type="evidence" value="ECO:0007669"/>
    <property type="project" value="UniProtKB-KW"/>
</dbReference>
<evidence type="ECO:0000256" key="6">
    <source>
        <dbReference type="ARBA" id="ARBA00038020"/>
    </source>
</evidence>
<evidence type="ECO:0000259" key="8">
    <source>
        <dbReference type="PROSITE" id="PS50191"/>
    </source>
</evidence>
<evidence type="ECO:0000256" key="5">
    <source>
        <dbReference type="ARBA" id="ARBA00023054"/>
    </source>
</evidence>